<sequence length="402" mass="41990">MAERTADSGGAVSRPWVRWAAAVVAGLAVLAAVSWVLGPGIEWWMRGVDGVQLADGVSAQEKDALEARDKARGRIVAYGTGILAALAIWFTASNATSARRTADAAQRTAEASEQGLVTGRYTAATDQLGSDKLDIRLGGVYALERVARDSARDHSTVMAVLAAFVREHSHDEDAHTDSRQLPFSNAGDLVPPVRTRFRFDLQAALSVIARRTVVHDIDPVDLSGANLTDANLIRAFLDGAELTGAQLSGVYLTDAYLSGASLVGADLTRADLSDADASGAFLNSANLTGANLTRGRFQGALLIHATLAGAFLEEAAVTGAHLHNADVSRAVLRKADLRQANLSGANLTGSDLTGADLTDANLNGANLTDANLRGVRGLSEEQIREAAGSVNGARFGPLEEAS</sequence>
<keyword evidence="1" id="KW-0812">Transmembrane</keyword>
<keyword evidence="3" id="KW-1185">Reference proteome</keyword>
<organism evidence="2 3">
    <name type="scientific">Thermomonospora umbrina</name>
    <dbReference type="NCBI Taxonomy" id="111806"/>
    <lineage>
        <taxon>Bacteria</taxon>
        <taxon>Bacillati</taxon>
        <taxon>Actinomycetota</taxon>
        <taxon>Actinomycetes</taxon>
        <taxon>Streptosporangiales</taxon>
        <taxon>Thermomonosporaceae</taxon>
        <taxon>Thermomonospora</taxon>
    </lineage>
</organism>
<dbReference type="PANTHER" id="PTHR14136">
    <property type="entry name" value="BTB_POZ DOMAIN-CONTAINING PROTEIN KCTD9"/>
    <property type="match status" value="1"/>
</dbReference>
<keyword evidence="1" id="KW-1133">Transmembrane helix</keyword>
<comment type="caution">
    <text evidence="2">The sequence shown here is derived from an EMBL/GenBank/DDBJ whole genome shotgun (WGS) entry which is preliminary data.</text>
</comment>
<feature type="transmembrane region" description="Helical" evidence="1">
    <location>
        <begin position="75"/>
        <end position="92"/>
    </location>
</feature>
<evidence type="ECO:0000313" key="3">
    <source>
        <dbReference type="Proteomes" id="UP000256661"/>
    </source>
</evidence>
<dbReference type="Gene3D" id="2.160.20.80">
    <property type="entry name" value="E3 ubiquitin-protein ligase SopA"/>
    <property type="match status" value="1"/>
</dbReference>
<dbReference type="InterPro" id="IPR051082">
    <property type="entry name" value="Pentapeptide-BTB/POZ_domain"/>
</dbReference>
<protein>
    <submittedName>
        <fullName evidence="2">Uncharacterized protein YjbI with pentapeptide repeats</fullName>
    </submittedName>
</protein>
<dbReference type="Pfam" id="PF00805">
    <property type="entry name" value="Pentapeptide"/>
    <property type="match status" value="3"/>
</dbReference>
<dbReference type="SUPFAM" id="SSF141571">
    <property type="entry name" value="Pentapeptide repeat-like"/>
    <property type="match status" value="1"/>
</dbReference>
<accession>A0A3D9T873</accession>
<dbReference type="PANTHER" id="PTHR14136:SF17">
    <property type="entry name" value="BTB_POZ DOMAIN-CONTAINING PROTEIN KCTD9"/>
    <property type="match status" value="1"/>
</dbReference>
<feature type="transmembrane region" description="Helical" evidence="1">
    <location>
        <begin position="16"/>
        <end position="37"/>
    </location>
</feature>
<keyword evidence="1" id="KW-0472">Membrane</keyword>
<dbReference type="Proteomes" id="UP000256661">
    <property type="component" value="Unassembled WGS sequence"/>
</dbReference>
<dbReference type="AlphaFoldDB" id="A0A3D9T873"/>
<evidence type="ECO:0000256" key="1">
    <source>
        <dbReference type="SAM" id="Phobius"/>
    </source>
</evidence>
<proteinExistence type="predicted"/>
<reference evidence="2 3" key="1">
    <citation type="submission" date="2018-08" db="EMBL/GenBank/DDBJ databases">
        <title>Sequencing the genomes of 1000 actinobacteria strains.</title>
        <authorList>
            <person name="Klenk H.-P."/>
        </authorList>
    </citation>
    <scope>NUCLEOTIDE SEQUENCE [LARGE SCALE GENOMIC DNA]</scope>
    <source>
        <strain evidence="2 3">DSM 43927</strain>
    </source>
</reference>
<dbReference type="EMBL" id="QTTT01000001">
    <property type="protein sequence ID" value="REE99971.1"/>
    <property type="molecule type" value="Genomic_DNA"/>
</dbReference>
<gene>
    <name evidence="2" type="ORF">DFJ69_5490</name>
</gene>
<dbReference type="InterPro" id="IPR001646">
    <property type="entry name" value="5peptide_repeat"/>
</dbReference>
<name>A0A3D9T873_9ACTN</name>
<evidence type="ECO:0000313" key="2">
    <source>
        <dbReference type="EMBL" id="REE99971.1"/>
    </source>
</evidence>